<comment type="caution">
    <text evidence="1">The sequence shown here is derived from an EMBL/GenBank/DDBJ whole genome shotgun (WGS) entry which is preliminary data.</text>
</comment>
<reference evidence="1" key="1">
    <citation type="journal article" date="2014" name="Front. Microbiol.">
        <title>High frequency of phylogenetically diverse reductive dehalogenase-homologous genes in deep subseafloor sedimentary metagenomes.</title>
        <authorList>
            <person name="Kawai M."/>
            <person name="Futagami T."/>
            <person name="Toyoda A."/>
            <person name="Takaki Y."/>
            <person name="Nishi S."/>
            <person name="Hori S."/>
            <person name="Arai W."/>
            <person name="Tsubouchi T."/>
            <person name="Morono Y."/>
            <person name="Uchiyama I."/>
            <person name="Ito T."/>
            <person name="Fujiyama A."/>
            <person name="Inagaki F."/>
            <person name="Takami H."/>
        </authorList>
    </citation>
    <scope>NUCLEOTIDE SEQUENCE</scope>
    <source>
        <strain evidence="1">Expedition CK06-06</strain>
    </source>
</reference>
<dbReference type="InterPro" id="IPR013783">
    <property type="entry name" value="Ig-like_fold"/>
</dbReference>
<protein>
    <recommendedName>
        <fullName evidence="2">Fibronectin type-III domain-containing protein</fullName>
    </recommendedName>
</protein>
<feature type="non-terminal residue" evidence="1">
    <location>
        <position position="289"/>
    </location>
</feature>
<evidence type="ECO:0000313" key="1">
    <source>
        <dbReference type="EMBL" id="GAH25031.1"/>
    </source>
</evidence>
<proteinExistence type="predicted"/>
<evidence type="ECO:0008006" key="2">
    <source>
        <dbReference type="Google" id="ProtNLM"/>
    </source>
</evidence>
<feature type="non-terminal residue" evidence="1">
    <location>
        <position position="1"/>
    </location>
</feature>
<dbReference type="AlphaFoldDB" id="X1DVJ9"/>
<gene>
    <name evidence="1" type="ORF">S03H2_07649</name>
</gene>
<organism evidence="1">
    <name type="scientific">marine sediment metagenome</name>
    <dbReference type="NCBI Taxonomy" id="412755"/>
    <lineage>
        <taxon>unclassified sequences</taxon>
        <taxon>metagenomes</taxon>
        <taxon>ecological metagenomes</taxon>
    </lineage>
</organism>
<dbReference type="Gene3D" id="2.120.10.10">
    <property type="match status" value="1"/>
</dbReference>
<dbReference type="Gene3D" id="2.60.40.10">
    <property type="entry name" value="Immunoglobulins"/>
    <property type="match status" value="1"/>
</dbReference>
<name>X1DVJ9_9ZZZZ</name>
<accession>X1DVJ9</accession>
<sequence length="289" mass="32122">HAGAGTDEDIFYKRWDAVSSSWITTKVVSTESDSYSRSPSLIVDSSGNIHIAWHDGTDYVSSGTDSDVFYKRWDTSTSTWTTTEVVSTESTGDSTNPSLTVNSTGTIHIAWQDITDYNGAGTDIDIFYKFLTGPPLAPELAFIVPNPTDIDTVYLDWDNVTTATTYYVYRSAYYIWSVEKLNPIATVITSGYFDTIPYEGNFYYVIVAGNFAGNSSHSNCQYVEVIFPDFKAPELTPILPNPTEVNSISLVWDSIDGATEYYIYRSDSYIWSVEGLTPVDTVITTSFVD</sequence>
<dbReference type="EMBL" id="BARU01003569">
    <property type="protein sequence ID" value="GAH25031.1"/>
    <property type="molecule type" value="Genomic_DNA"/>
</dbReference>